<reference evidence="2 3" key="1">
    <citation type="submission" date="2019-12" db="EMBL/GenBank/DDBJ databases">
        <title>Novel species isolated from a subtropical stream in China.</title>
        <authorList>
            <person name="Lu H."/>
        </authorList>
    </citation>
    <scope>NUCLEOTIDE SEQUENCE [LARGE SCALE GENOMIC DNA]</scope>
    <source>
        <strain evidence="2 3">FT127W</strain>
    </source>
</reference>
<feature type="chain" id="PRO_5031054523" description="DUF2987 domain-containing protein" evidence="1">
    <location>
        <begin position="21"/>
        <end position="230"/>
    </location>
</feature>
<gene>
    <name evidence="2" type="ORF">GTP77_01400</name>
</gene>
<evidence type="ECO:0000313" key="2">
    <source>
        <dbReference type="EMBL" id="MYN05987.1"/>
    </source>
</evidence>
<evidence type="ECO:0008006" key="4">
    <source>
        <dbReference type="Google" id="ProtNLM"/>
    </source>
</evidence>
<keyword evidence="1" id="KW-0732">Signal</keyword>
<protein>
    <recommendedName>
        <fullName evidence="4">DUF2987 domain-containing protein</fullName>
    </recommendedName>
</protein>
<keyword evidence="3" id="KW-1185">Reference proteome</keyword>
<feature type="signal peptide" evidence="1">
    <location>
        <begin position="1"/>
        <end position="20"/>
    </location>
</feature>
<accession>A0A7X4H966</accession>
<dbReference type="Proteomes" id="UP000450676">
    <property type="component" value="Unassembled WGS sequence"/>
</dbReference>
<evidence type="ECO:0000256" key="1">
    <source>
        <dbReference type="SAM" id="SignalP"/>
    </source>
</evidence>
<name>A0A7X4H966_9BURK</name>
<proteinExistence type="predicted"/>
<evidence type="ECO:0000313" key="3">
    <source>
        <dbReference type="Proteomes" id="UP000450676"/>
    </source>
</evidence>
<dbReference type="EMBL" id="WWCU01000001">
    <property type="protein sequence ID" value="MYN05987.1"/>
    <property type="molecule type" value="Genomic_DNA"/>
</dbReference>
<organism evidence="2 3">
    <name type="scientific">Pseudoduganella aquatica</name>
    <dbReference type="NCBI Taxonomy" id="2660641"/>
    <lineage>
        <taxon>Bacteria</taxon>
        <taxon>Pseudomonadati</taxon>
        <taxon>Pseudomonadota</taxon>
        <taxon>Betaproteobacteria</taxon>
        <taxon>Burkholderiales</taxon>
        <taxon>Oxalobacteraceae</taxon>
        <taxon>Telluria group</taxon>
        <taxon>Pseudoduganella</taxon>
    </lineage>
</organism>
<sequence>MNPRRLLCVCALLLPAWLAAQVPDGEWFSYRDAYRSMVVFEKYGKPKHFLQNHFQISPRDGAGTLDGLRLTLNARGSQLNLPLDPLGRTVFPLLKAAYDDNAVLVLNRKLSGYVLRPRVSIVVRADGVYEAADLRAACEQAQAYQRATDAAFRGGQCVGVRFVFARKGEAQLRLRQGAQDSAPLPVSDGPAFPDEAGAGFSVVNYRFDAAPAQGQVVSASAPLAIVPLYQ</sequence>
<comment type="caution">
    <text evidence="2">The sequence shown here is derived from an EMBL/GenBank/DDBJ whole genome shotgun (WGS) entry which is preliminary data.</text>
</comment>
<dbReference type="AlphaFoldDB" id="A0A7X4H966"/>